<protein>
    <submittedName>
        <fullName evidence="1">Uncharacterized protein</fullName>
    </submittedName>
</protein>
<reference evidence="1" key="1">
    <citation type="submission" date="2021-10" db="EMBL/GenBank/DDBJ databases">
        <title>Tamlana sargassums sp. nov., and Tamlana laminarinivorans sp. nov., two new bacteria isolated from the brown alga.</title>
        <authorList>
            <person name="Li J."/>
        </authorList>
    </citation>
    <scope>NUCLEOTIDE SEQUENCE</scope>
    <source>
        <strain evidence="1">PT2-4</strain>
    </source>
</reference>
<sequence>MLESIECYNNQLTYLNVKNGNNASSNYFNTANNPNLACITVDDPTYSTTNWTNIDSHTSFSEDCGIVWTSNSNDYESFTAIDTDGDT</sequence>
<name>A0A9X1I2S4_9FLAO</name>
<keyword evidence="2" id="KW-1185">Reference proteome</keyword>
<evidence type="ECO:0000313" key="2">
    <source>
        <dbReference type="Proteomes" id="UP001139199"/>
    </source>
</evidence>
<organism evidence="1 2">
    <name type="scientific">Neotamlana laminarinivorans</name>
    <dbReference type="NCBI Taxonomy" id="2883124"/>
    <lineage>
        <taxon>Bacteria</taxon>
        <taxon>Pseudomonadati</taxon>
        <taxon>Bacteroidota</taxon>
        <taxon>Flavobacteriia</taxon>
        <taxon>Flavobacteriales</taxon>
        <taxon>Flavobacteriaceae</taxon>
        <taxon>Neotamlana</taxon>
    </lineage>
</organism>
<dbReference type="AlphaFoldDB" id="A0A9X1I2S4"/>
<evidence type="ECO:0000313" key="1">
    <source>
        <dbReference type="EMBL" id="MCB4800380.1"/>
    </source>
</evidence>
<feature type="non-terminal residue" evidence="1">
    <location>
        <position position="87"/>
    </location>
</feature>
<dbReference type="EMBL" id="JAJAPW010000084">
    <property type="protein sequence ID" value="MCB4800380.1"/>
    <property type="molecule type" value="Genomic_DNA"/>
</dbReference>
<accession>A0A9X1I2S4</accession>
<comment type="caution">
    <text evidence="1">The sequence shown here is derived from an EMBL/GenBank/DDBJ whole genome shotgun (WGS) entry which is preliminary data.</text>
</comment>
<gene>
    <name evidence="1" type="ORF">LG649_16145</name>
</gene>
<proteinExistence type="predicted"/>
<dbReference type="Proteomes" id="UP001139199">
    <property type="component" value="Unassembled WGS sequence"/>
</dbReference>